<keyword evidence="4" id="KW-0456">Lyase</keyword>
<keyword evidence="7" id="KW-1185">Reference proteome</keyword>
<evidence type="ECO:0000256" key="3">
    <source>
        <dbReference type="ARBA" id="ARBA00022833"/>
    </source>
</evidence>
<evidence type="ECO:0000256" key="4">
    <source>
        <dbReference type="ARBA" id="ARBA00023239"/>
    </source>
</evidence>
<dbReference type="PANTHER" id="PTHR33337:SF40">
    <property type="entry name" value="CENP-V_GFA DOMAIN-CONTAINING PROTEIN-RELATED"/>
    <property type="match status" value="1"/>
</dbReference>
<evidence type="ECO:0000313" key="6">
    <source>
        <dbReference type="EMBL" id="MFD2236283.1"/>
    </source>
</evidence>
<dbReference type="PANTHER" id="PTHR33337">
    <property type="entry name" value="GFA DOMAIN-CONTAINING PROTEIN"/>
    <property type="match status" value="1"/>
</dbReference>
<dbReference type="Gene3D" id="3.90.1590.10">
    <property type="entry name" value="glutathione-dependent formaldehyde- activating enzyme (gfa)"/>
    <property type="match status" value="1"/>
</dbReference>
<dbReference type="Pfam" id="PF04828">
    <property type="entry name" value="GFA"/>
    <property type="match status" value="1"/>
</dbReference>
<dbReference type="PROSITE" id="PS51891">
    <property type="entry name" value="CENP_V_GFA"/>
    <property type="match status" value="1"/>
</dbReference>
<dbReference type="InterPro" id="IPR006913">
    <property type="entry name" value="CENP-V/GFA"/>
</dbReference>
<dbReference type="RefSeq" id="WP_209735764.1">
    <property type="nucleotide sequence ID" value="NZ_CP072611.1"/>
</dbReference>
<keyword evidence="2" id="KW-0479">Metal-binding</keyword>
<reference evidence="7" key="1">
    <citation type="journal article" date="2019" name="Int. J. Syst. Evol. Microbiol.">
        <title>The Global Catalogue of Microorganisms (GCM) 10K type strain sequencing project: providing services to taxonomists for standard genome sequencing and annotation.</title>
        <authorList>
            <consortium name="The Broad Institute Genomics Platform"/>
            <consortium name="The Broad Institute Genome Sequencing Center for Infectious Disease"/>
            <person name="Wu L."/>
            <person name="Ma J."/>
        </authorList>
    </citation>
    <scope>NUCLEOTIDE SEQUENCE [LARGE SCALE GENOMIC DNA]</scope>
    <source>
        <strain evidence="7">ZS-35-S2</strain>
    </source>
</reference>
<accession>A0ABW5CHP4</accession>
<proteinExistence type="inferred from homology"/>
<organism evidence="6 7">
    <name type="scientific">Aureimonas populi</name>
    <dbReference type="NCBI Taxonomy" id="1701758"/>
    <lineage>
        <taxon>Bacteria</taxon>
        <taxon>Pseudomonadati</taxon>
        <taxon>Pseudomonadota</taxon>
        <taxon>Alphaproteobacteria</taxon>
        <taxon>Hyphomicrobiales</taxon>
        <taxon>Aurantimonadaceae</taxon>
        <taxon>Aureimonas</taxon>
    </lineage>
</organism>
<dbReference type="Proteomes" id="UP001597371">
    <property type="component" value="Unassembled WGS sequence"/>
</dbReference>
<keyword evidence="3" id="KW-0862">Zinc</keyword>
<evidence type="ECO:0000256" key="1">
    <source>
        <dbReference type="ARBA" id="ARBA00005495"/>
    </source>
</evidence>
<evidence type="ECO:0000259" key="5">
    <source>
        <dbReference type="PROSITE" id="PS51891"/>
    </source>
</evidence>
<sequence>MTQEATELPGGCLCGAIRYRATGYDRAVHCHCGACRKATGAAFTTWVCIPEKDFALLAGRPAYRRSSAACNRGFCAACGTPLFMLYDGDGEVTVSLGSLDEPRAVRVSYQIWTEERLAPAPAADLPSFPRDPH</sequence>
<dbReference type="InterPro" id="IPR011057">
    <property type="entry name" value="Mss4-like_sf"/>
</dbReference>
<comment type="similarity">
    <text evidence="1">Belongs to the Gfa family.</text>
</comment>
<feature type="domain" description="CENP-V/GFA" evidence="5">
    <location>
        <begin position="8"/>
        <end position="110"/>
    </location>
</feature>
<dbReference type="EMBL" id="JBHUIJ010000002">
    <property type="protein sequence ID" value="MFD2236283.1"/>
    <property type="molecule type" value="Genomic_DNA"/>
</dbReference>
<comment type="caution">
    <text evidence="6">The sequence shown here is derived from an EMBL/GenBank/DDBJ whole genome shotgun (WGS) entry which is preliminary data.</text>
</comment>
<protein>
    <submittedName>
        <fullName evidence="6">GFA family protein</fullName>
    </submittedName>
</protein>
<dbReference type="SUPFAM" id="SSF51316">
    <property type="entry name" value="Mss4-like"/>
    <property type="match status" value="1"/>
</dbReference>
<evidence type="ECO:0000256" key="2">
    <source>
        <dbReference type="ARBA" id="ARBA00022723"/>
    </source>
</evidence>
<gene>
    <name evidence="6" type="ORF">ACFSKQ_02255</name>
</gene>
<name>A0ABW5CHP4_9HYPH</name>
<evidence type="ECO:0000313" key="7">
    <source>
        <dbReference type="Proteomes" id="UP001597371"/>
    </source>
</evidence>